<dbReference type="InterPro" id="IPR012337">
    <property type="entry name" value="RNaseH-like_sf"/>
</dbReference>
<dbReference type="Proteomes" id="UP000663823">
    <property type="component" value="Unassembled WGS sequence"/>
</dbReference>
<dbReference type="Proteomes" id="UP000663889">
    <property type="component" value="Unassembled WGS sequence"/>
</dbReference>
<dbReference type="SUPFAM" id="SSF53098">
    <property type="entry name" value="Ribonuclease H-like"/>
    <property type="match status" value="1"/>
</dbReference>
<evidence type="ECO:0000313" key="3">
    <source>
        <dbReference type="EMBL" id="CAF3966958.1"/>
    </source>
</evidence>
<dbReference type="AlphaFoldDB" id="A0A819U7V7"/>
<evidence type="ECO:0000313" key="4">
    <source>
        <dbReference type="EMBL" id="CAF4091166.1"/>
    </source>
</evidence>
<dbReference type="PANTHER" id="PTHR45749">
    <property type="match status" value="1"/>
</dbReference>
<accession>A0A819U7V7</accession>
<evidence type="ECO:0008006" key="6">
    <source>
        <dbReference type="Google" id="ProtNLM"/>
    </source>
</evidence>
<organism evidence="4 5">
    <name type="scientific">Rotaria sordida</name>
    <dbReference type="NCBI Taxonomy" id="392033"/>
    <lineage>
        <taxon>Eukaryota</taxon>
        <taxon>Metazoa</taxon>
        <taxon>Spiralia</taxon>
        <taxon>Gnathifera</taxon>
        <taxon>Rotifera</taxon>
        <taxon>Eurotatoria</taxon>
        <taxon>Bdelloidea</taxon>
        <taxon>Philodinida</taxon>
        <taxon>Philodinidae</taxon>
        <taxon>Rotaria</taxon>
    </lineage>
</organism>
<gene>
    <name evidence="3" type="ORF">FNK824_LOCUS24110</name>
    <name evidence="4" type="ORF">OTI717_LOCUS33681</name>
    <name evidence="1" type="ORF">RFH988_LOCUS12398</name>
    <name evidence="2" type="ORF">SEV965_LOCUS30478</name>
</gene>
<dbReference type="EMBL" id="CAJNOU010003289">
    <property type="protein sequence ID" value="CAF1382285.1"/>
    <property type="molecule type" value="Genomic_DNA"/>
</dbReference>
<dbReference type="Proteomes" id="UP000663874">
    <property type="component" value="Unassembled WGS sequence"/>
</dbReference>
<comment type="caution">
    <text evidence="4">The sequence shown here is derived from an EMBL/GenBank/DDBJ whole genome shotgun (WGS) entry which is preliminary data.</text>
</comment>
<evidence type="ECO:0000313" key="1">
    <source>
        <dbReference type="EMBL" id="CAF0966477.1"/>
    </source>
</evidence>
<name>A0A819U7V7_9BILA</name>
<dbReference type="EMBL" id="CAJOBE010005279">
    <property type="protein sequence ID" value="CAF3966958.1"/>
    <property type="molecule type" value="Genomic_DNA"/>
</dbReference>
<dbReference type="PANTHER" id="PTHR45749:SF21">
    <property type="entry name" value="DUF4371 DOMAIN-CONTAINING PROTEIN"/>
    <property type="match status" value="1"/>
</dbReference>
<proteinExistence type="predicted"/>
<dbReference type="OrthoDB" id="6617140at2759"/>
<evidence type="ECO:0000313" key="2">
    <source>
        <dbReference type="EMBL" id="CAF1382285.1"/>
    </source>
</evidence>
<dbReference type="EMBL" id="CAJNOO010000516">
    <property type="protein sequence ID" value="CAF0966477.1"/>
    <property type="molecule type" value="Genomic_DNA"/>
</dbReference>
<evidence type="ECO:0000313" key="5">
    <source>
        <dbReference type="Proteomes" id="UP000663823"/>
    </source>
</evidence>
<reference evidence="4" key="1">
    <citation type="submission" date="2021-02" db="EMBL/GenBank/DDBJ databases">
        <authorList>
            <person name="Nowell W R."/>
        </authorList>
    </citation>
    <scope>NUCLEOTIDE SEQUENCE</scope>
</reference>
<protein>
    <recommendedName>
        <fullName evidence="6">DUF4371 domain-containing protein</fullName>
    </recommendedName>
</protein>
<sequence length="319" mass="36846">MDVLKVIDIEHKKKTSENRNYLNEIIRIVIFLSKQGLPFRRHHANDDSENKIIRYTDDQFNVYERFVGFERASDACDEGLFNLMMKWLKKLDLDIKYIVGQCFDGASFMRGPSKGIASRISQIVPTASYVHCNGHILNLYLVDVLEAVVHVRNSFDVVKSLYNLIEASPKRHKVFEDLQKEVEIVSITLKQSCDIRWTCMHESLKVISSRHSEILSTLALIETDYSIKICVGNDIDEPTERRRRKIPLRFGSGEINPIIVTVQDECRINSFYAVIDSIVKSIKERFNENYLSIVVLCEKLFFTKVFLIEDAIKGNCSIL</sequence>
<dbReference type="EMBL" id="CAJOAX010011307">
    <property type="protein sequence ID" value="CAF4091166.1"/>
    <property type="molecule type" value="Genomic_DNA"/>
</dbReference>
<dbReference type="Proteomes" id="UP000663882">
    <property type="component" value="Unassembled WGS sequence"/>
</dbReference>